<dbReference type="PANTHER" id="PTHR32182">
    <property type="entry name" value="DNA REPLICATION AND REPAIR PROTEIN RECF"/>
    <property type="match status" value="1"/>
</dbReference>
<dbReference type="GO" id="GO:0005524">
    <property type="term" value="F:ATP binding"/>
    <property type="evidence" value="ECO:0007669"/>
    <property type="project" value="InterPro"/>
</dbReference>
<dbReference type="PANTHER" id="PTHR32182:SF22">
    <property type="entry name" value="ATP-DEPENDENT ENDONUCLEASE, OLD FAMILY-RELATED"/>
    <property type="match status" value="1"/>
</dbReference>
<dbReference type="GeneID" id="85196892"/>
<gene>
    <name evidence="3" type="ORF">MmiEs2_04430</name>
</gene>
<evidence type="ECO:0008006" key="5">
    <source>
        <dbReference type="Google" id="ProtNLM"/>
    </source>
</evidence>
<dbReference type="InterPro" id="IPR041685">
    <property type="entry name" value="AAA_GajA/Old/RecF-like"/>
</dbReference>
<reference evidence="3 4" key="1">
    <citation type="submission" date="2023-07" db="EMBL/GenBank/DDBJ databases">
        <title>Closed genome sequence of Methanimicrococcus sp. Es2.</title>
        <authorList>
            <person name="Protasov E."/>
            <person name="Platt K."/>
            <person name="Reeh H."/>
            <person name="Poehlein A."/>
            <person name="Daniel R."/>
            <person name="Brune A."/>
        </authorList>
    </citation>
    <scope>NUCLEOTIDE SEQUENCE [LARGE SCALE GENOMIC DNA]</scope>
    <source>
        <strain evidence="3 4">Es2</strain>
    </source>
</reference>
<dbReference type="RefSeq" id="WP_316559803.1">
    <property type="nucleotide sequence ID" value="NZ_CP131062.1"/>
</dbReference>
<feature type="domain" description="ATPase AAA-type core" evidence="2">
    <location>
        <begin position="198"/>
        <end position="316"/>
    </location>
</feature>
<dbReference type="Proteomes" id="UP001302662">
    <property type="component" value="Chromosome"/>
</dbReference>
<dbReference type="InterPro" id="IPR027417">
    <property type="entry name" value="P-loop_NTPase"/>
</dbReference>
<evidence type="ECO:0000259" key="1">
    <source>
        <dbReference type="Pfam" id="PF13175"/>
    </source>
</evidence>
<feature type="domain" description="Endonuclease GajA/Old nuclease/RecF-like AAA" evidence="1">
    <location>
        <begin position="7"/>
        <end position="100"/>
    </location>
</feature>
<dbReference type="Gene3D" id="3.40.50.300">
    <property type="entry name" value="P-loop containing nucleotide triphosphate hydrolases"/>
    <property type="match status" value="1"/>
</dbReference>
<dbReference type="EMBL" id="CP131062">
    <property type="protein sequence ID" value="WNY28259.1"/>
    <property type="molecule type" value="Genomic_DNA"/>
</dbReference>
<dbReference type="GO" id="GO:0000731">
    <property type="term" value="P:DNA synthesis involved in DNA repair"/>
    <property type="evidence" value="ECO:0007669"/>
    <property type="project" value="TreeGrafter"/>
</dbReference>
<dbReference type="InterPro" id="IPR014555">
    <property type="entry name" value="RecF-like"/>
</dbReference>
<dbReference type="GO" id="GO:0016887">
    <property type="term" value="F:ATP hydrolysis activity"/>
    <property type="evidence" value="ECO:0007669"/>
    <property type="project" value="InterPro"/>
</dbReference>
<dbReference type="InterPro" id="IPR003959">
    <property type="entry name" value="ATPase_AAA_core"/>
</dbReference>
<proteinExistence type="predicted"/>
<protein>
    <recommendedName>
        <fullName evidence="5">Chromosome segregation protein SMC</fullName>
    </recommendedName>
</protein>
<dbReference type="Pfam" id="PF13175">
    <property type="entry name" value="AAA_15"/>
    <property type="match status" value="1"/>
</dbReference>
<evidence type="ECO:0000259" key="2">
    <source>
        <dbReference type="Pfam" id="PF13304"/>
    </source>
</evidence>
<sequence>MLNENQITNISISGFKSIKATKVELKNLNVLIGSNGAGKSNFISIFDMLQSIIDEKLKVYVGVNGRNSLLYTYKDKKAEEINVEFRFGNNGYNFSLIPTSDHNLIFQEESFYWNLIGNYYLPAGGTESNWKKGTGTDIDAFIQPIFNNLKWRIFHFHDVGNNAPVKQQCRINDNIEFTTNARNIAAFLYRLKNSQDETEKQSYTQIVNFIRYIAPFFEDFILVPSRHNSDLIYLEWKSWESDIPFGVSQLSDGTIRFICLAVLLLQPEKLQPETIIIDEPELGLHPAAIAALGSLIQTVSQNKQIIISTQSVELLDQFNAEDIIVVDRVDNSSVFRRLDSKELKIWLEDDYSLSELWNKNIIGGRPSE</sequence>
<evidence type="ECO:0000313" key="3">
    <source>
        <dbReference type="EMBL" id="WNY28259.1"/>
    </source>
</evidence>
<evidence type="ECO:0000313" key="4">
    <source>
        <dbReference type="Proteomes" id="UP001302662"/>
    </source>
</evidence>
<dbReference type="CDD" id="cd00267">
    <property type="entry name" value="ABC_ATPase"/>
    <property type="match status" value="1"/>
</dbReference>
<dbReference type="Pfam" id="PF13304">
    <property type="entry name" value="AAA_21"/>
    <property type="match status" value="1"/>
</dbReference>
<organism evidence="3 4">
    <name type="scientific">Methanimicrococcus stummii</name>
    <dbReference type="NCBI Taxonomy" id="3028294"/>
    <lineage>
        <taxon>Archaea</taxon>
        <taxon>Methanobacteriati</taxon>
        <taxon>Methanobacteriota</taxon>
        <taxon>Stenosarchaea group</taxon>
        <taxon>Methanomicrobia</taxon>
        <taxon>Methanosarcinales</taxon>
        <taxon>Methanosarcinaceae</taxon>
        <taxon>Methanimicrococcus</taxon>
    </lineage>
</organism>
<accession>A0AA96V7Z1</accession>
<dbReference type="SUPFAM" id="SSF52540">
    <property type="entry name" value="P-loop containing nucleoside triphosphate hydrolases"/>
    <property type="match status" value="1"/>
</dbReference>
<dbReference type="AlphaFoldDB" id="A0AA96V7Z1"/>
<dbReference type="KEGG" id="mees:MmiEs2_04430"/>
<dbReference type="PIRSF" id="PIRSF029347">
    <property type="entry name" value="RecF"/>
    <property type="match status" value="1"/>
</dbReference>
<keyword evidence="4" id="KW-1185">Reference proteome</keyword>
<name>A0AA96V7Z1_9EURY</name>
<dbReference type="GO" id="GO:0006302">
    <property type="term" value="P:double-strand break repair"/>
    <property type="evidence" value="ECO:0007669"/>
    <property type="project" value="TreeGrafter"/>
</dbReference>